<gene>
    <name evidence="1" type="ordered locus">Mhun_3002</name>
</gene>
<dbReference type="KEGG" id="mhu:Mhun_3002"/>
<evidence type="ECO:0000313" key="1">
    <source>
        <dbReference type="EMBL" id="ABD42689.1"/>
    </source>
</evidence>
<dbReference type="EnsemblBacteria" id="ABD42689">
    <property type="protein sequence ID" value="ABD42689"/>
    <property type="gene ID" value="Mhun_3002"/>
</dbReference>
<reference evidence="2" key="1">
    <citation type="journal article" date="2016" name="Stand. Genomic Sci.">
        <title>Complete genome sequence of Methanospirillum hungatei type strain JF1.</title>
        <authorList>
            <person name="Gunsalus R.P."/>
            <person name="Cook L.E."/>
            <person name="Crable B."/>
            <person name="Rohlin L."/>
            <person name="McDonald E."/>
            <person name="Mouttaki H."/>
            <person name="Sieber J.R."/>
            <person name="Poweleit N."/>
            <person name="Zhou H."/>
            <person name="Lapidus A.L."/>
            <person name="Daligault H.E."/>
            <person name="Land M."/>
            <person name="Gilna P."/>
            <person name="Ivanova N."/>
            <person name="Kyrpides N."/>
            <person name="Culley D.E."/>
            <person name="McInerney M.J."/>
        </authorList>
    </citation>
    <scope>NUCLEOTIDE SEQUENCE [LARGE SCALE GENOMIC DNA]</scope>
    <source>
        <strain evidence="2">ATCC 27890 / DSM 864 / NBRC 100397 / JF-1</strain>
    </source>
</reference>
<dbReference type="RefSeq" id="WP_011449940.1">
    <property type="nucleotide sequence ID" value="NC_007796.1"/>
</dbReference>
<protein>
    <submittedName>
        <fullName evidence="1">Uncharacterized protein</fullName>
    </submittedName>
</protein>
<evidence type="ECO:0000313" key="2">
    <source>
        <dbReference type="Proteomes" id="UP000001941"/>
    </source>
</evidence>
<dbReference type="GeneID" id="3922890"/>
<dbReference type="Proteomes" id="UP000001941">
    <property type="component" value="Chromosome"/>
</dbReference>
<dbReference type="EMBL" id="CP000254">
    <property type="protein sequence ID" value="ABD42689.1"/>
    <property type="molecule type" value="Genomic_DNA"/>
</dbReference>
<proteinExistence type="predicted"/>
<keyword evidence="2" id="KW-1185">Reference proteome</keyword>
<dbReference type="InParanoid" id="Q2FSP8"/>
<dbReference type="STRING" id="323259.Mhun_3002"/>
<accession>Q2FSP8</accession>
<sequence length="104" mass="11378">MKHPITLICIIILLGLGSMVLAEEDDVTNSSPVIFSFSAASPVKEAQINFTLNTTSHYSKNESIEAYYNNLSMETDTSLPKLVLLGIPMECHFCMIIPSVILTG</sequence>
<dbReference type="OrthoDB" id="117862at2157"/>
<dbReference type="HOGENOM" id="CLU_2243857_0_0_2"/>
<organism evidence="1 2">
    <name type="scientific">Methanospirillum hungatei JF-1 (strain ATCC 27890 / DSM 864 / NBRC 100397 / JF-1)</name>
    <dbReference type="NCBI Taxonomy" id="323259"/>
    <lineage>
        <taxon>Archaea</taxon>
        <taxon>Methanobacteriati</taxon>
        <taxon>Methanobacteriota</taxon>
        <taxon>Stenosarchaea group</taxon>
        <taxon>Methanomicrobia</taxon>
        <taxon>Methanomicrobiales</taxon>
        <taxon>Methanospirillaceae</taxon>
        <taxon>Methanospirillum</taxon>
    </lineage>
</organism>
<dbReference type="AlphaFoldDB" id="Q2FSP8"/>
<name>Q2FSP8_METHJ</name>